<dbReference type="SUPFAM" id="SSF47226">
    <property type="entry name" value="Histidine-containing phosphotransfer domain, HPT domain"/>
    <property type="match status" value="1"/>
</dbReference>
<dbReference type="CDD" id="cd00088">
    <property type="entry name" value="HPT"/>
    <property type="match status" value="1"/>
</dbReference>
<dbReference type="RefSeq" id="WP_099798936.1">
    <property type="nucleotide sequence ID" value="NZ_CP018092.1"/>
</dbReference>
<dbReference type="OrthoDB" id="573506at2"/>
<reference evidence="4" key="2">
    <citation type="journal article" date="2022" name="Front. Microbiol.">
        <title>Comparative Genomic Analysis Revealed Distinct Molecular Components and Organization of CO2-Concentrating Mechanism in Thermophilic Cyanobacteria.</title>
        <authorList>
            <person name="Tang J."/>
            <person name="Zhou H."/>
            <person name="Yao D."/>
            <person name="Riaz S."/>
            <person name="You D."/>
            <person name="Klepacz-Smolka A."/>
            <person name="Daroch M."/>
        </authorList>
    </citation>
    <scope>NUCLEOTIDE SEQUENCE [LARGE SCALE GENOMIC DNA]</scope>
    <source>
        <strain evidence="4">PCC 6715</strain>
    </source>
</reference>
<dbReference type="GO" id="GO:0000160">
    <property type="term" value="P:phosphorelay signal transduction system"/>
    <property type="evidence" value="ECO:0007669"/>
    <property type="project" value="InterPro"/>
</dbReference>
<accession>A0A2D2Q231</accession>
<feature type="modified residue" description="Phosphohistidine" evidence="1">
    <location>
        <position position="56"/>
    </location>
</feature>
<dbReference type="AlphaFoldDB" id="A0A2D2Q231"/>
<evidence type="ECO:0000259" key="2">
    <source>
        <dbReference type="PROSITE" id="PS50894"/>
    </source>
</evidence>
<keyword evidence="4" id="KW-1185">Reference proteome</keyword>
<protein>
    <submittedName>
        <fullName evidence="3">Hpt domain-containing protein</fullName>
    </submittedName>
</protein>
<evidence type="ECO:0000256" key="1">
    <source>
        <dbReference type="PROSITE-ProRule" id="PRU00110"/>
    </source>
</evidence>
<feature type="domain" description="HPt" evidence="2">
    <location>
        <begin position="17"/>
        <end position="106"/>
    </location>
</feature>
<dbReference type="EMBL" id="CP018092">
    <property type="protein sequence ID" value="ATS18591.1"/>
    <property type="molecule type" value="Genomic_DNA"/>
</dbReference>
<dbReference type="Gene3D" id="1.20.120.160">
    <property type="entry name" value="HPT domain"/>
    <property type="match status" value="1"/>
</dbReference>
<keyword evidence="1" id="KW-0597">Phosphoprotein</keyword>
<proteinExistence type="predicted"/>
<dbReference type="PROSITE" id="PS50894">
    <property type="entry name" value="HPT"/>
    <property type="match status" value="1"/>
</dbReference>
<gene>
    <name evidence="3" type="ORF">BRW62_07285</name>
</gene>
<dbReference type="InterPro" id="IPR008207">
    <property type="entry name" value="Sig_transdc_His_kin_Hpt_dom"/>
</dbReference>
<dbReference type="InterPro" id="IPR036641">
    <property type="entry name" value="HPT_dom_sf"/>
</dbReference>
<evidence type="ECO:0000313" key="4">
    <source>
        <dbReference type="Proteomes" id="UP000231057"/>
    </source>
</evidence>
<dbReference type="KEGG" id="slw:BRW62_07285"/>
<organism evidence="3 4">
    <name type="scientific">Parathermosynechococcus lividus PCC 6715</name>
    <dbReference type="NCBI Taxonomy" id="1917166"/>
    <lineage>
        <taxon>Bacteria</taxon>
        <taxon>Bacillati</taxon>
        <taxon>Cyanobacteriota</taxon>
        <taxon>Cyanophyceae</taxon>
        <taxon>Acaryochloridales</taxon>
        <taxon>Thermosynechococcaceae</taxon>
        <taxon>Parathermosynechococcus</taxon>
    </lineage>
</organism>
<name>A0A2D2Q231_PARLV</name>
<reference evidence="3 4" key="1">
    <citation type="submission" date="2016-11" db="EMBL/GenBank/DDBJ databases">
        <title>Complete genome sequence of thermophilic cyanobacteria strain Synechococcus sp. PCC6715.</title>
        <authorList>
            <person name="Tang J."/>
            <person name="Daroch M."/>
            <person name="Liang Y."/>
            <person name="Jiang D."/>
            <person name="Shah M."/>
        </authorList>
    </citation>
    <scope>NUCLEOTIDE SEQUENCE [LARGE SCALE GENOMIC DNA]</scope>
    <source>
        <strain evidence="3 4">PCC 6715</strain>
    </source>
</reference>
<dbReference type="Pfam" id="PF01627">
    <property type="entry name" value="Hpt"/>
    <property type="match status" value="1"/>
</dbReference>
<dbReference type="Proteomes" id="UP000231057">
    <property type="component" value="Chromosome"/>
</dbReference>
<evidence type="ECO:0000313" key="3">
    <source>
        <dbReference type="EMBL" id="ATS18591.1"/>
    </source>
</evidence>
<dbReference type="SMART" id="SM00073">
    <property type="entry name" value="HPT"/>
    <property type="match status" value="1"/>
</dbReference>
<sequence>MASLIDWDYLAALSGGDRNFEQELLQAFVEDAQLRLASLAAAVASGNLDQIKRDAHHLKGSSGNVGVTAIQNIAAQLEQQTTLAAAQPLVDELQQLYQAVVSEVAA</sequence>